<dbReference type="InterPro" id="IPR013342">
    <property type="entry name" value="Mandelate_racemase_C"/>
</dbReference>
<dbReference type="PANTHER" id="PTHR48080">
    <property type="entry name" value="D-GALACTONATE DEHYDRATASE-RELATED"/>
    <property type="match status" value="1"/>
</dbReference>
<comment type="caution">
    <text evidence="11">The sequence shown here is derived from an EMBL/GenBank/DDBJ whole genome shotgun (WGS) entry which is preliminary data.</text>
</comment>
<evidence type="ECO:0000256" key="9">
    <source>
        <dbReference type="PIRSR" id="PIRSR634598-1"/>
    </source>
</evidence>
<dbReference type="CDD" id="cd03323">
    <property type="entry name" value="D-glucarate_dehydratase"/>
    <property type="match status" value="1"/>
</dbReference>
<evidence type="ECO:0000256" key="6">
    <source>
        <dbReference type="ARBA" id="ARBA00022723"/>
    </source>
</evidence>
<dbReference type="InterPro" id="IPR029065">
    <property type="entry name" value="Enolase_C-like"/>
</dbReference>
<dbReference type="RefSeq" id="WP_168149599.1">
    <property type="nucleotide sequence ID" value="NZ_JAAVXB010000013.1"/>
</dbReference>
<dbReference type="SFLD" id="SFLDS00001">
    <property type="entry name" value="Enolase"/>
    <property type="match status" value="1"/>
</dbReference>
<feature type="active site" description="Proton acceptor" evidence="9">
    <location>
        <position position="320"/>
    </location>
</feature>
<evidence type="ECO:0000256" key="5">
    <source>
        <dbReference type="ARBA" id="ARBA00011973"/>
    </source>
</evidence>
<dbReference type="InterPro" id="IPR013341">
    <property type="entry name" value="Mandelate_racemase_N_dom"/>
</dbReference>
<accession>A0A969WDL7</accession>
<comment type="cofactor">
    <cofactor evidence="2">
        <name>Mg(2+)</name>
        <dbReference type="ChEBI" id="CHEBI:18420"/>
    </cofactor>
</comment>
<dbReference type="Proteomes" id="UP000653472">
    <property type="component" value="Unassembled WGS sequence"/>
</dbReference>
<dbReference type="SUPFAM" id="SSF51604">
    <property type="entry name" value="Enolase C-terminal domain-like"/>
    <property type="match status" value="1"/>
</dbReference>
<dbReference type="EC" id="4.2.1.40" evidence="5"/>
<evidence type="ECO:0000313" key="12">
    <source>
        <dbReference type="Proteomes" id="UP000653472"/>
    </source>
</evidence>
<dbReference type="Pfam" id="PF02746">
    <property type="entry name" value="MR_MLE_N"/>
    <property type="match status" value="1"/>
</dbReference>
<keyword evidence="8" id="KW-0456">Lyase</keyword>
<dbReference type="SMART" id="SM00922">
    <property type="entry name" value="MR_MLE"/>
    <property type="match status" value="1"/>
</dbReference>
<dbReference type="Gene3D" id="3.30.390.10">
    <property type="entry name" value="Enolase-like, N-terminal domain"/>
    <property type="match status" value="1"/>
</dbReference>
<dbReference type="InterPro" id="IPR034598">
    <property type="entry name" value="GlucD-like"/>
</dbReference>
<reference evidence="11" key="1">
    <citation type="submission" date="2020-03" db="EMBL/GenBank/DDBJ databases">
        <title>Solimonas marina sp. nov., isolated from deep seawater of the Pacific Ocean.</title>
        <authorList>
            <person name="Liu X."/>
            <person name="Lai Q."/>
            <person name="Sun F."/>
            <person name="Gai Y."/>
            <person name="Li G."/>
            <person name="Shao Z."/>
        </authorList>
    </citation>
    <scope>NUCLEOTIDE SEQUENCE</scope>
    <source>
        <strain evidence="11">C16B3</strain>
    </source>
</reference>
<evidence type="ECO:0000256" key="2">
    <source>
        <dbReference type="ARBA" id="ARBA00001946"/>
    </source>
</evidence>
<dbReference type="PANTHER" id="PTHR48080:SF4">
    <property type="entry name" value="GLUCARATE DEHYDRATASE"/>
    <property type="match status" value="1"/>
</dbReference>
<name>A0A969WDL7_9GAMM</name>
<evidence type="ECO:0000256" key="8">
    <source>
        <dbReference type="ARBA" id="ARBA00023239"/>
    </source>
</evidence>
<keyword evidence="7" id="KW-0460">Magnesium</keyword>
<dbReference type="SUPFAM" id="SSF54826">
    <property type="entry name" value="Enolase N-terminal domain-like"/>
    <property type="match status" value="1"/>
</dbReference>
<evidence type="ECO:0000256" key="7">
    <source>
        <dbReference type="ARBA" id="ARBA00022842"/>
    </source>
</evidence>
<comment type="similarity">
    <text evidence="4">Belongs to the mandelate racemase/muconate lactonizing enzyme family. GlucD subfamily.</text>
</comment>
<evidence type="ECO:0000256" key="3">
    <source>
        <dbReference type="ARBA" id="ARBA00005183"/>
    </source>
</evidence>
<evidence type="ECO:0000256" key="4">
    <source>
        <dbReference type="ARBA" id="ARBA00009938"/>
    </source>
</evidence>
<proteinExistence type="inferred from homology"/>
<evidence type="ECO:0000259" key="10">
    <source>
        <dbReference type="SMART" id="SM00922"/>
    </source>
</evidence>
<dbReference type="SFLD" id="SFLDG00055">
    <property type="entry name" value="glucarate_dehydratase"/>
    <property type="match status" value="1"/>
</dbReference>
<dbReference type="EMBL" id="JAAVXB010000013">
    <property type="protein sequence ID" value="NKF24274.1"/>
    <property type="molecule type" value="Genomic_DNA"/>
</dbReference>
<dbReference type="GO" id="GO:0008872">
    <property type="term" value="F:glucarate dehydratase activity"/>
    <property type="evidence" value="ECO:0007669"/>
    <property type="project" value="UniProtKB-EC"/>
</dbReference>
<evidence type="ECO:0000313" key="11">
    <source>
        <dbReference type="EMBL" id="NKF24274.1"/>
    </source>
</evidence>
<protein>
    <recommendedName>
        <fullName evidence="5">glucarate dehydratase</fullName>
        <ecNumber evidence="5">4.2.1.40</ecNumber>
    </recommendedName>
</protein>
<dbReference type="Pfam" id="PF13378">
    <property type="entry name" value="MR_MLE_C"/>
    <property type="match status" value="1"/>
</dbReference>
<dbReference type="InterPro" id="IPR034593">
    <property type="entry name" value="DgoD-like"/>
</dbReference>
<comment type="pathway">
    <text evidence="3">Carbohydrate acid metabolism; D-glucarate degradation; 2,5-dioxopentanoate from D-glucarate: step 1/2.</text>
</comment>
<dbReference type="Gene3D" id="3.20.20.120">
    <property type="entry name" value="Enolase-like C-terminal domain"/>
    <property type="match status" value="1"/>
</dbReference>
<dbReference type="AlphaFoldDB" id="A0A969WDL7"/>
<keyword evidence="6" id="KW-0479">Metal-binding</keyword>
<organism evidence="11 12">
    <name type="scientific">Solimonas marina</name>
    <dbReference type="NCBI Taxonomy" id="2714601"/>
    <lineage>
        <taxon>Bacteria</taxon>
        <taxon>Pseudomonadati</taxon>
        <taxon>Pseudomonadota</taxon>
        <taxon>Gammaproteobacteria</taxon>
        <taxon>Nevskiales</taxon>
        <taxon>Nevskiaceae</taxon>
        <taxon>Solimonas</taxon>
    </lineage>
</organism>
<feature type="active site" description="Proton acceptor" evidence="9">
    <location>
        <position position="193"/>
    </location>
</feature>
<evidence type="ECO:0000256" key="1">
    <source>
        <dbReference type="ARBA" id="ARBA00001426"/>
    </source>
</evidence>
<comment type="catalytic activity">
    <reaction evidence="1">
        <text>D-glucarate = 5-dehydro-4-deoxy-D-glucarate + H2O</text>
        <dbReference type="Rhea" id="RHEA:14573"/>
        <dbReference type="ChEBI" id="CHEBI:15377"/>
        <dbReference type="ChEBI" id="CHEBI:30612"/>
        <dbReference type="ChEBI" id="CHEBI:42819"/>
        <dbReference type="EC" id="4.2.1.40"/>
    </reaction>
</comment>
<dbReference type="InterPro" id="IPR029017">
    <property type="entry name" value="Enolase-like_N"/>
</dbReference>
<keyword evidence="12" id="KW-1185">Reference proteome</keyword>
<sequence>MKVVRVTVTPIAFRDPPLLNASGIHEPYALRSIIEVESDNGYVGLGESYGDAPALAIQQQLQQELIGLDPFKLNILRETVARVVARVTPASAAGAELAPGSHASKALSNAYSAFEVAFLDLQARSLNRPLVDMLGGALRTEVPFSAYLFFKYAEHIDSPYPPDAWGEAISEEQIVAQAKSMIDRYGFKSIKLKAGALEPEHEVSCVKALKRAFPQHQLRIDPNGNWSLATSLRMAKLLDGCLEYYEDPTPGLEGMSELHRQTGLPLATNMVVTDFDEFRRSVALNSVQIVLADHHYWGGLRDTQTLAAMCATFGLGVSMHSNSHLGISLMAMTHVAASVPNLSYACDTHYPWQEEDEEVIKGGKLPIVDGCVRITEAPGLGVELDHEQLGKLHEQFLSCGIRARNDVRQMQRYRPDWETVKPRY</sequence>
<feature type="domain" description="Mandelate racemase/muconate lactonizing enzyme C-terminal" evidence="10">
    <location>
        <begin position="171"/>
        <end position="265"/>
    </location>
</feature>
<dbReference type="InterPro" id="IPR036849">
    <property type="entry name" value="Enolase-like_C_sf"/>
</dbReference>
<dbReference type="GO" id="GO:0046872">
    <property type="term" value="F:metal ion binding"/>
    <property type="evidence" value="ECO:0007669"/>
    <property type="project" value="UniProtKB-KW"/>
</dbReference>
<gene>
    <name evidence="11" type="ORF">G7Y82_18330</name>
</gene>